<dbReference type="Proteomes" id="UP000248132">
    <property type="component" value="Unassembled WGS sequence"/>
</dbReference>
<gene>
    <name evidence="1" type="ORF">LY28_03756</name>
</gene>
<organism evidence="1 2">
    <name type="scientific">Ruminiclostridium sufflavum DSM 19573</name>
    <dbReference type="NCBI Taxonomy" id="1121337"/>
    <lineage>
        <taxon>Bacteria</taxon>
        <taxon>Bacillati</taxon>
        <taxon>Bacillota</taxon>
        <taxon>Clostridia</taxon>
        <taxon>Eubacteriales</taxon>
        <taxon>Oscillospiraceae</taxon>
        <taxon>Ruminiclostridium</taxon>
    </lineage>
</organism>
<evidence type="ECO:0000313" key="1">
    <source>
        <dbReference type="EMBL" id="PYG84232.1"/>
    </source>
</evidence>
<reference evidence="1 2" key="1">
    <citation type="submission" date="2018-06" db="EMBL/GenBank/DDBJ databases">
        <title>Genomic Encyclopedia of Type Strains, Phase I: the one thousand microbial genomes (KMG-I) project.</title>
        <authorList>
            <person name="Kyrpides N."/>
        </authorList>
    </citation>
    <scope>NUCLEOTIDE SEQUENCE [LARGE SCALE GENOMIC DNA]</scope>
    <source>
        <strain evidence="1 2">DSM 19573</strain>
    </source>
</reference>
<keyword evidence="2" id="KW-1185">Reference proteome</keyword>
<evidence type="ECO:0000313" key="2">
    <source>
        <dbReference type="Proteomes" id="UP000248132"/>
    </source>
</evidence>
<dbReference type="EMBL" id="QKMR01000040">
    <property type="protein sequence ID" value="PYG84232.1"/>
    <property type="molecule type" value="Genomic_DNA"/>
</dbReference>
<accession>A0A318XJ84</accession>
<protein>
    <submittedName>
        <fullName evidence="1">Uncharacterized protein</fullName>
    </submittedName>
</protein>
<comment type="caution">
    <text evidence="1">The sequence shown here is derived from an EMBL/GenBank/DDBJ whole genome shotgun (WGS) entry which is preliminary data.</text>
</comment>
<name>A0A318XJ84_9FIRM</name>
<dbReference type="AlphaFoldDB" id="A0A318XJ84"/>
<proteinExistence type="predicted"/>
<sequence length="61" mass="7045">MTLQELIQLTRDTEKENCIIIHILQKGEGESINALSAPLLNYFILSLKATFVNLYRYTFVI</sequence>